<keyword evidence="3" id="KW-1185">Reference proteome</keyword>
<name>A0A9P8SPW6_9HYPO</name>
<evidence type="ECO:0000313" key="2">
    <source>
        <dbReference type="EMBL" id="KAH0968631.1"/>
    </source>
</evidence>
<sequence length="229" mass="24889">MFDSILLTQAERTRYNALQPKIRIEGRAKARAGWGAGESETPDSAKPDAAAADAAEGWGPTQPDAWRDGAAGDFSEEEIRAAWLVPDNSKPAAATKGLRSGRVASTAPSNVLVRDAVARIRARSPKADLVHVYPWDAELANVTTADTAPPEAPDVNRLNMAMKQLALHEHRIRLHRFGQTSPGADPASLSERAKAKARGNPMAYDLFLEGLRCKTADPTTFKHRLTEFR</sequence>
<dbReference type="Proteomes" id="UP000824596">
    <property type="component" value="Unassembled WGS sequence"/>
</dbReference>
<gene>
    <name evidence="2" type="ORF">HRG_01273</name>
</gene>
<comment type="caution">
    <text evidence="2">The sequence shown here is derived from an EMBL/GenBank/DDBJ whole genome shotgun (WGS) entry which is preliminary data.</text>
</comment>
<dbReference type="RefSeq" id="XP_044726144.1">
    <property type="nucleotide sequence ID" value="XM_044859744.1"/>
</dbReference>
<evidence type="ECO:0000256" key="1">
    <source>
        <dbReference type="SAM" id="MobiDB-lite"/>
    </source>
</evidence>
<dbReference type="AlphaFoldDB" id="A0A9P8SPW6"/>
<accession>A0A9P8SPW6</accession>
<reference evidence="2" key="1">
    <citation type="submission" date="2021-09" db="EMBL/GenBank/DDBJ databases">
        <title>A high-quality genome of the endoparasitic fungus Hirsutella rhossiliensis with a comparison of Hirsutella genomes reveals transposable elements contributing to genome size variation.</title>
        <authorList>
            <person name="Lin R."/>
            <person name="Jiao Y."/>
            <person name="Sun X."/>
            <person name="Ling J."/>
            <person name="Xie B."/>
            <person name="Cheng X."/>
        </authorList>
    </citation>
    <scope>NUCLEOTIDE SEQUENCE</scope>
    <source>
        <strain evidence="2">HR02</strain>
    </source>
</reference>
<organism evidence="2 3">
    <name type="scientific">Hirsutella rhossiliensis</name>
    <dbReference type="NCBI Taxonomy" id="111463"/>
    <lineage>
        <taxon>Eukaryota</taxon>
        <taxon>Fungi</taxon>
        <taxon>Dikarya</taxon>
        <taxon>Ascomycota</taxon>
        <taxon>Pezizomycotina</taxon>
        <taxon>Sordariomycetes</taxon>
        <taxon>Hypocreomycetidae</taxon>
        <taxon>Hypocreales</taxon>
        <taxon>Ophiocordycipitaceae</taxon>
        <taxon>Hirsutella</taxon>
    </lineage>
</organism>
<feature type="region of interest" description="Disordered" evidence="1">
    <location>
        <begin position="32"/>
        <end position="69"/>
    </location>
</feature>
<dbReference type="EMBL" id="JAIZPD010000001">
    <property type="protein sequence ID" value="KAH0968631.1"/>
    <property type="molecule type" value="Genomic_DNA"/>
</dbReference>
<proteinExistence type="predicted"/>
<evidence type="ECO:0000313" key="3">
    <source>
        <dbReference type="Proteomes" id="UP000824596"/>
    </source>
</evidence>
<protein>
    <submittedName>
        <fullName evidence="2">Uncharacterized protein</fullName>
    </submittedName>
</protein>
<dbReference type="GeneID" id="68350402"/>